<dbReference type="GO" id="GO:0000462">
    <property type="term" value="P:maturation of SSU-rRNA from tricistronic rRNA transcript (SSU-rRNA, 5.8S rRNA, LSU-rRNA)"/>
    <property type="evidence" value="ECO:0007669"/>
    <property type="project" value="TreeGrafter"/>
</dbReference>
<dbReference type="InterPro" id="IPR007146">
    <property type="entry name" value="Sas10/Utp3/C1D"/>
</dbReference>
<evidence type="ECO:0000313" key="4">
    <source>
        <dbReference type="EnsemblMetazoa" id="KAF7493446.1"/>
    </source>
</evidence>
<evidence type="ECO:0000313" key="3">
    <source>
        <dbReference type="EMBL" id="KAF7493446.1"/>
    </source>
</evidence>
<dbReference type="Pfam" id="PF04000">
    <property type="entry name" value="Sas10_Utp3"/>
    <property type="match status" value="1"/>
</dbReference>
<reference evidence="3" key="2">
    <citation type="submission" date="2020-01" db="EMBL/GenBank/DDBJ databases">
        <authorList>
            <person name="Korhonen P.K.K."/>
            <person name="Guangxu M.G."/>
            <person name="Wang T.W."/>
            <person name="Stroehlein A.J.S."/>
            <person name="Young N.D."/>
            <person name="Ang C.-S.A."/>
            <person name="Fernando D.W.F."/>
            <person name="Lu H.L."/>
            <person name="Taylor S.T."/>
            <person name="Ehtesham M.E.M."/>
            <person name="Najaraj S.H.N."/>
            <person name="Harsha G.H.G."/>
            <person name="Madugundu A.M."/>
            <person name="Renuse S.R."/>
            <person name="Holt D.H."/>
            <person name="Pandey A.P."/>
            <person name="Papenfuss A.P."/>
            <person name="Gasser R.B.G."/>
            <person name="Fischer K.F."/>
        </authorList>
    </citation>
    <scope>NUCLEOTIDE SEQUENCE</scope>
    <source>
        <strain evidence="3">SSS_KF_BRIS2020</strain>
    </source>
</reference>
<dbReference type="AlphaFoldDB" id="A0A834RDB4"/>
<feature type="compositionally biased region" description="Basic residues" evidence="2">
    <location>
        <begin position="301"/>
        <end position="325"/>
    </location>
</feature>
<evidence type="ECO:0000256" key="1">
    <source>
        <dbReference type="ARBA" id="ARBA00010979"/>
    </source>
</evidence>
<feature type="compositionally biased region" description="Basic and acidic residues" evidence="2">
    <location>
        <begin position="190"/>
        <end position="200"/>
    </location>
</feature>
<evidence type="ECO:0000256" key="2">
    <source>
        <dbReference type="SAM" id="MobiDB-lite"/>
    </source>
</evidence>
<keyword evidence="5" id="KW-1185">Reference proteome</keyword>
<feature type="compositionally biased region" description="Polar residues" evidence="2">
    <location>
        <begin position="148"/>
        <end position="160"/>
    </location>
</feature>
<feature type="region of interest" description="Disordered" evidence="2">
    <location>
        <begin position="145"/>
        <end position="200"/>
    </location>
</feature>
<dbReference type="EnsemblMetazoa" id="SSS_1454s_mrna">
    <property type="protein sequence ID" value="KAF7493446.1"/>
    <property type="gene ID" value="SSS_1454"/>
</dbReference>
<feature type="compositionally biased region" description="Basic and acidic residues" evidence="2">
    <location>
        <begin position="162"/>
        <end position="177"/>
    </location>
</feature>
<dbReference type="PANTHER" id="PTHR13237:SF9">
    <property type="entry name" value="NEUROGUIDIN"/>
    <property type="match status" value="1"/>
</dbReference>
<organism evidence="3">
    <name type="scientific">Sarcoptes scabiei</name>
    <name type="common">Itch mite</name>
    <name type="synonym">Acarus scabiei</name>
    <dbReference type="NCBI Taxonomy" id="52283"/>
    <lineage>
        <taxon>Eukaryota</taxon>
        <taxon>Metazoa</taxon>
        <taxon>Ecdysozoa</taxon>
        <taxon>Arthropoda</taxon>
        <taxon>Chelicerata</taxon>
        <taxon>Arachnida</taxon>
        <taxon>Acari</taxon>
        <taxon>Acariformes</taxon>
        <taxon>Sarcoptiformes</taxon>
        <taxon>Astigmata</taxon>
        <taxon>Psoroptidia</taxon>
        <taxon>Sarcoptoidea</taxon>
        <taxon>Sarcoptidae</taxon>
        <taxon>Sarcoptinae</taxon>
        <taxon>Sarcoptes</taxon>
    </lineage>
</organism>
<accession>A0A834RDB4</accession>
<dbReference type="OrthoDB" id="203440at2759"/>
<dbReference type="PANTHER" id="PTHR13237">
    <property type="entry name" value="SOMETHING ABOUT SILENCING PROTEIN 10-RELATED"/>
    <property type="match status" value="1"/>
</dbReference>
<dbReference type="GO" id="GO:0032040">
    <property type="term" value="C:small-subunit processome"/>
    <property type="evidence" value="ECO:0007669"/>
    <property type="project" value="TreeGrafter"/>
</dbReference>
<protein>
    <submittedName>
        <fullName evidence="3">Neuroguidin</fullName>
    </submittedName>
</protein>
<gene>
    <name evidence="3" type="ORF">SSS_1454</name>
</gene>
<feature type="region of interest" description="Disordered" evidence="2">
    <location>
        <begin position="293"/>
        <end position="325"/>
    </location>
</feature>
<dbReference type="EMBL" id="WVUK01000056">
    <property type="protein sequence ID" value="KAF7493446.1"/>
    <property type="molecule type" value="Genomic_DNA"/>
</dbReference>
<evidence type="ECO:0000313" key="5">
    <source>
        <dbReference type="Proteomes" id="UP000070412"/>
    </source>
</evidence>
<proteinExistence type="inferred from homology"/>
<sequence>MNKMNEDKDLETKINDLLREFNENLVHCVISVKNLSNRFRNNELDIKSGVKLLDLKNEIFLSYLIDIVDVMKKKMLSVDFSSTVERLVEQRVVLEKVKSIEDKFRYQMDLLTKSSSSNNFNAKNPMDLKPNLLLSLNETSIDDDLNDKNISATEKANLDNQIDEKKKKPSMKDDASKNQKYVPPRLAQLKYEDDQERKSRELQRMKRRAINSSLINELRRELDDGPEEEHDLLLNKKSGVEKFLKRKTAYEESNFIRLSLNRKQKSEVKRYSTVNTIGNDITRFEDISVLEMKDSDEYRPPPKKSKKFKNSRASSKRKIKFKKRR</sequence>
<comment type="similarity">
    <text evidence="1">Belongs to the SAS10 family.</text>
</comment>
<reference evidence="5" key="1">
    <citation type="journal article" date="2020" name="PLoS Negl. Trop. Dis.">
        <title>High-quality nuclear genome for Sarcoptes scabiei-A critical resource for a neglected parasite.</title>
        <authorList>
            <person name="Korhonen P.K."/>
            <person name="Gasser R.B."/>
            <person name="Ma G."/>
            <person name="Wang T."/>
            <person name="Stroehlein A.J."/>
            <person name="Young N.D."/>
            <person name="Ang C.S."/>
            <person name="Fernando D.D."/>
            <person name="Lu H.C."/>
            <person name="Taylor S."/>
            <person name="Reynolds S.L."/>
            <person name="Mofiz E."/>
            <person name="Najaraj S.H."/>
            <person name="Gowda H."/>
            <person name="Madugundu A."/>
            <person name="Renuse S."/>
            <person name="Holt D."/>
            <person name="Pandey A."/>
            <person name="Papenfuss A.T."/>
            <person name="Fischer K."/>
        </authorList>
    </citation>
    <scope>NUCLEOTIDE SEQUENCE [LARGE SCALE GENOMIC DNA]</scope>
</reference>
<name>A0A834RDB4_SARSC</name>
<dbReference type="Proteomes" id="UP000070412">
    <property type="component" value="Unassembled WGS sequence"/>
</dbReference>
<reference evidence="4" key="3">
    <citation type="submission" date="2022-06" db="UniProtKB">
        <authorList>
            <consortium name="EnsemblMetazoa"/>
        </authorList>
    </citation>
    <scope>IDENTIFICATION</scope>
</reference>